<dbReference type="OrthoDB" id="288203at2759"/>
<dbReference type="SMART" id="SM00320">
    <property type="entry name" value="WD40"/>
    <property type="match status" value="5"/>
</dbReference>
<dbReference type="Gene3D" id="3.30.750.24">
    <property type="entry name" value="STAS domain"/>
    <property type="match status" value="1"/>
</dbReference>
<protein>
    <recommendedName>
        <fullName evidence="6">STAS domain-containing protein</fullName>
    </recommendedName>
</protein>
<dbReference type="Gene3D" id="2.130.10.10">
    <property type="entry name" value="YVTN repeat-like/Quinoprotein amine dehydrogenase"/>
    <property type="match status" value="2"/>
</dbReference>
<feature type="transmembrane region" description="Helical" evidence="5">
    <location>
        <begin position="795"/>
        <end position="825"/>
    </location>
</feature>
<sequence length="1158" mass="123388">MLASALHSLVVVECHTGDALSRGSVGAAESPPLLDVLLEGTATSLGWDALGARVAVAVAGGSTDRVRFFRVAPGGKSAASEDVALPAGAGATDVSVCCVHDLNKTWAAVSCTDGALRLIDASPGRAASVVRTSYSHGVAATAVELSMDGRIIASGSASGHVVVQPFQGSPGLSPLPGLAEASEAPIAGLRFSPLRQDVLAACDEAGNLQVWDAAALRHLCRFPRAHKGAVRGLSFSTQNSDLLISGGNFSATMSVPGDGYFPLDAGLNRAETSSASFRCSKRRQTDFFEAGELKRSLSVSRCQIFRLTGVACMIRPLAASAVVSELLRDTGILLDILSEFVHAWFVPITEWLPAYSWRENTLKDVAGGVTLGSHWEPRVEVEVGRIFSILALVSSLKSELQVSASCLNILCTVTGLMLVSGLGCILVAQSLAHADLCHVSLISGPYGCILPPLLYSLFGTCIHSSIGTGGLISLLTGEQLARYGDLEERTHAGAIFTLLVGLVITLMGVFRLAFLVRFLSRPALSGFITASAILIMVSQFKPMLGLPKYDTGGILDIIVFHEGELEAGCSPATIILSLASVIFLTSARKLKEYHWLLTPLGDFKELALLGVAAPFACRYGEAWSIAVVGDVPSGLPALAWPLQSQSDFALAKEMLPGAVLVALVTFLSSFAGAKKFAMKAGYQIIATNELLALGAANLGGAICGAVPTQIGLSRMGIAYSAGIKSQLGANVYVAIVIAAVLQMFSAYLYFVPRCVLNAIILTGASHLLEFEHMVWLWSLRSTRTRQRTYLVDFSVWWVACLSTLYFGALAGIVGAIIVSLTLILYQVADPPITVLGWVEENGRWMPVKTNEHAKQRAGIMAFRLEGPLFYANIERLQEWLAEVEVKADCEGRPLKALILSAAAISLVDTTALEALRQTMEACSRRNVAFLVSNASGQPQRILQHVLSDMLPQDSLTSSWTTEECVKFLIREEGQREEAATMPDESKPPLCSPVLIAAPPPRRIASMPDFLSEDPPPHSPGDVHRRMRTSSDIADRHNSEGDMMKGVRPLRKSTVWASRLVYELIAVQAFTPRTEHADGYKAVGVEAGVSCLSYHSGGYLLAAGTCEGSVLIFDLRMLVAKQQPAVPMQRFSAHRNQGGGSVVAAAFAPFDWGGLGLSE</sequence>
<dbReference type="InterPro" id="IPR011547">
    <property type="entry name" value="SLC26A/SulP_dom"/>
</dbReference>
<dbReference type="InterPro" id="IPR001680">
    <property type="entry name" value="WD40_rpt"/>
</dbReference>
<evidence type="ECO:0000256" key="1">
    <source>
        <dbReference type="ARBA" id="ARBA00004141"/>
    </source>
</evidence>
<evidence type="ECO:0000313" key="7">
    <source>
        <dbReference type="EMBL" id="CAE8584617.1"/>
    </source>
</evidence>
<dbReference type="Proteomes" id="UP000654075">
    <property type="component" value="Unassembled WGS sequence"/>
</dbReference>
<feature type="non-terminal residue" evidence="7">
    <location>
        <position position="1"/>
    </location>
</feature>
<keyword evidence="2 5" id="KW-0812">Transmembrane</keyword>
<feature type="transmembrane region" description="Helical" evidence="5">
    <location>
        <begin position="654"/>
        <end position="673"/>
    </location>
</feature>
<reference evidence="7" key="1">
    <citation type="submission" date="2021-02" db="EMBL/GenBank/DDBJ databases">
        <authorList>
            <person name="Dougan E. K."/>
            <person name="Rhodes N."/>
            <person name="Thang M."/>
            <person name="Chan C."/>
        </authorList>
    </citation>
    <scope>NUCLEOTIDE SEQUENCE</scope>
</reference>
<dbReference type="EMBL" id="CAJNNV010001250">
    <property type="protein sequence ID" value="CAE8584617.1"/>
    <property type="molecule type" value="Genomic_DNA"/>
</dbReference>
<feature type="transmembrane region" description="Helical" evidence="5">
    <location>
        <begin position="495"/>
        <end position="516"/>
    </location>
</feature>
<dbReference type="Pfam" id="PF00916">
    <property type="entry name" value="Sulfate_transp"/>
    <property type="match status" value="1"/>
</dbReference>
<proteinExistence type="predicted"/>
<accession>A0A813DAP4</accession>
<evidence type="ECO:0000256" key="5">
    <source>
        <dbReference type="SAM" id="Phobius"/>
    </source>
</evidence>
<keyword evidence="3 5" id="KW-1133">Transmembrane helix</keyword>
<dbReference type="InterPro" id="IPR036513">
    <property type="entry name" value="STAS_dom_sf"/>
</dbReference>
<evidence type="ECO:0000313" key="8">
    <source>
        <dbReference type="Proteomes" id="UP000654075"/>
    </source>
</evidence>
<dbReference type="GO" id="GO:0055085">
    <property type="term" value="P:transmembrane transport"/>
    <property type="evidence" value="ECO:0007669"/>
    <property type="project" value="InterPro"/>
</dbReference>
<feature type="transmembrane region" description="Helical" evidence="5">
    <location>
        <begin position="727"/>
        <end position="749"/>
    </location>
</feature>
<dbReference type="InterPro" id="IPR001902">
    <property type="entry name" value="SLC26A/SulP_fam"/>
</dbReference>
<evidence type="ECO:0000256" key="4">
    <source>
        <dbReference type="ARBA" id="ARBA00023136"/>
    </source>
</evidence>
<feature type="transmembrane region" description="Helical" evidence="5">
    <location>
        <begin position="685"/>
        <end position="706"/>
    </location>
</feature>
<dbReference type="PANTHER" id="PTHR11814">
    <property type="entry name" value="SULFATE TRANSPORTER"/>
    <property type="match status" value="1"/>
</dbReference>
<gene>
    <name evidence="7" type="ORF">PGLA1383_LOCUS3548</name>
</gene>
<evidence type="ECO:0000256" key="2">
    <source>
        <dbReference type="ARBA" id="ARBA00022692"/>
    </source>
</evidence>
<evidence type="ECO:0000256" key="3">
    <source>
        <dbReference type="ARBA" id="ARBA00022989"/>
    </source>
</evidence>
<dbReference type="InterPro" id="IPR002645">
    <property type="entry name" value="STAS_dom"/>
</dbReference>
<keyword evidence="8" id="KW-1185">Reference proteome</keyword>
<dbReference type="Pfam" id="PF00400">
    <property type="entry name" value="WD40"/>
    <property type="match status" value="1"/>
</dbReference>
<dbReference type="SUPFAM" id="SSF52091">
    <property type="entry name" value="SpoIIaa-like"/>
    <property type="match status" value="1"/>
</dbReference>
<dbReference type="CDD" id="cd07042">
    <property type="entry name" value="STAS_SulP_like_sulfate_transporter"/>
    <property type="match status" value="1"/>
</dbReference>
<dbReference type="PROSITE" id="PS50801">
    <property type="entry name" value="STAS"/>
    <property type="match status" value="1"/>
</dbReference>
<comment type="caution">
    <text evidence="7">The sequence shown here is derived from an EMBL/GenBank/DDBJ whole genome shotgun (WGS) entry which is preliminary data.</text>
</comment>
<dbReference type="InterPro" id="IPR036322">
    <property type="entry name" value="WD40_repeat_dom_sf"/>
</dbReference>
<dbReference type="AlphaFoldDB" id="A0A813DAP4"/>
<organism evidence="7 8">
    <name type="scientific">Polarella glacialis</name>
    <name type="common">Dinoflagellate</name>
    <dbReference type="NCBI Taxonomy" id="89957"/>
    <lineage>
        <taxon>Eukaryota</taxon>
        <taxon>Sar</taxon>
        <taxon>Alveolata</taxon>
        <taxon>Dinophyceae</taxon>
        <taxon>Suessiales</taxon>
        <taxon>Suessiaceae</taxon>
        <taxon>Polarella</taxon>
    </lineage>
</organism>
<dbReference type="GO" id="GO:0016020">
    <property type="term" value="C:membrane"/>
    <property type="evidence" value="ECO:0007669"/>
    <property type="project" value="UniProtKB-SubCell"/>
</dbReference>
<comment type="subcellular location">
    <subcellularLocation>
        <location evidence="1">Membrane</location>
        <topology evidence="1">Multi-pass membrane protein</topology>
    </subcellularLocation>
</comment>
<feature type="transmembrane region" description="Helical" evidence="5">
    <location>
        <begin position="523"/>
        <end position="540"/>
    </location>
</feature>
<dbReference type="Pfam" id="PF01740">
    <property type="entry name" value="STAS"/>
    <property type="match status" value="1"/>
</dbReference>
<dbReference type="InterPro" id="IPR015943">
    <property type="entry name" value="WD40/YVTN_repeat-like_dom_sf"/>
</dbReference>
<keyword evidence="4 5" id="KW-0472">Membrane</keyword>
<feature type="domain" description="STAS" evidence="6">
    <location>
        <begin position="849"/>
        <end position="943"/>
    </location>
</feature>
<dbReference type="SUPFAM" id="SSF50978">
    <property type="entry name" value="WD40 repeat-like"/>
    <property type="match status" value="2"/>
</dbReference>
<name>A0A813DAP4_POLGL</name>
<evidence type="ECO:0000259" key="6">
    <source>
        <dbReference type="PROSITE" id="PS50801"/>
    </source>
</evidence>